<reference evidence="1 2" key="1">
    <citation type="submission" date="2018-02" db="EMBL/GenBank/DDBJ databases">
        <authorList>
            <person name="Cohen D.B."/>
            <person name="Kent A.D."/>
        </authorList>
    </citation>
    <scope>NUCLEOTIDE SEQUENCE [LARGE SCALE GENOMIC DNA]</scope>
    <source>
        <strain evidence="1 2">ULC007</strain>
    </source>
</reference>
<comment type="caution">
    <text evidence="1">The sequence shown here is derived from an EMBL/GenBank/DDBJ whole genome shotgun (WGS) entry which is preliminary data.</text>
</comment>
<accession>A0A2T1D2N4</accession>
<evidence type="ECO:0000313" key="1">
    <source>
        <dbReference type="EMBL" id="PSB14759.1"/>
    </source>
</evidence>
<protein>
    <submittedName>
        <fullName evidence="1">Uncharacterized protein</fullName>
    </submittedName>
</protein>
<keyword evidence="2" id="KW-1185">Reference proteome</keyword>
<proteinExistence type="predicted"/>
<dbReference type="EMBL" id="PVWG01000078">
    <property type="protein sequence ID" value="PSB14759.1"/>
    <property type="molecule type" value="Genomic_DNA"/>
</dbReference>
<sequence length="70" mass="8077">MKAKLQPIDWLNSDHLVKVDLLKSRYLQASHSAQWESFALNLTRIQTLAESGTDEQVAKHLVRESQLFIE</sequence>
<reference evidence="1 2" key="2">
    <citation type="submission" date="2018-03" db="EMBL/GenBank/DDBJ databases">
        <title>The ancient ancestry and fast evolution of plastids.</title>
        <authorList>
            <person name="Moore K.R."/>
            <person name="Magnabosco C."/>
            <person name="Momper L."/>
            <person name="Gold D.A."/>
            <person name="Bosak T."/>
            <person name="Fournier G.P."/>
        </authorList>
    </citation>
    <scope>NUCLEOTIDE SEQUENCE [LARGE SCALE GENOMIC DNA]</scope>
    <source>
        <strain evidence="1 2">ULC007</strain>
    </source>
</reference>
<dbReference type="AlphaFoldDB" id="A0A2T1D2N4"/>
<name>A0A2T1D2N4_9CYAN</name>
<organism evidence="1 2">
    <name type="scientific">Phormidesmis priestleyi ULC007</name>
    <dbReference type="NCBI Taxonomy" id="1920490"/>
    <lineage>
        <taxon>Bacteria</taxon>
        <taxon>Bacillati</taxon>
        <taxon>Cyanobacteriota</taxon>
        <taxon>Cyanophyceae</taxon>
        <taxon>Leptolyngbyales</taxon>
        <taxon>Leptolyngbyaceae</taxon>
        <taxon>Phormidesmis</taxon>
    </lineage>
</organism>
<dbReference type="Proteomes" id="UP000238634">
    <property type="component" value="Unassembled WGS sequence"/>
</dbReference>
<evidence type="ECO:0000313" key="2">
    <source>
        <dbReference type="Proteomes" id="UP000238634"/>
    </source>
</evidence>
<gene>
    <name evidence="1" type="ORF">C7B65_25920</name>
</gene>